<dbReference type="InterPro" id="IPR011066">
    <property type="entry name" value="MscS_channel_C_sf"/>
</dbReference>
<keyword evidence="6 7" id="KW-0472">Membrane</keyword>
<dbReference type="Gene3D" id="1.10.287.1260">
    <property type="match status" value="1"/>
</dbReference>
<dbReference type="EMBL" id="JAANES010000001">
    <property type="protein sequence ID" value="MBS3018439.1"/>
    <property type="molecule type" value="Genomic_DNA"/>
</dbReference>
<keyword evidence="5 7" id="KW-1133">Transmembrane helix</keyword>
<gene>
    <name evidence="10" type="ORF">DJFAAGMI_01171</name>
</gene>
<comment type="subcellular location">
    <subcellularLocation>
        <location evidence="1">Cell membrane</location>
        <topology evidence="1">Multi-pass membrane protein</topology>
    </subcellularLocation>
</comment>
<comment type="caution">
    <text evidence="10">The sequence shown here is derived from an EMBL/GenBank/DDBJ whole genome shotgun (WGS) entry which is preliminary data.</text>
</comment>
<dbReference type="PANTHER" id="PTHR30347:SF1">
    <property type="entry name" value="MECHANOSENSITIVE CHANNEL MSCK"/>
    <property type="match status" value="1"/>
</dbReference>
<dbReference type="Pfam" id="PF00924">
    <property type="entry name" value="MS_channel_2nd"/>
    <property type="match status" value="1"/>
</dbReference>
<reference evidence="10 11" key="1">
    <citation type="submission" date="2020-03" db="EMBL/GenBank/DDBJ databases">
        <title>The role of nitrogen metabolism on polyethylene biodegradation.</title>
        <authorList>
            <person name="Peixoto J."/>
            <person name="Vizzotto C.S."/>
            <person name="Ramos A."/>
            <person name="Alves G."/>
            <person name="Steindorff A."/>
            <person name="Kruger R."/>
        </authorList>
    </citation>
    <scope>NUCLEOTIDE SEQUENCE [LARGE SCALE GENOMIC DNA]</scope>
    <source>
        <strain evidence="10 11">PE63</strain>
    </source>
</reference>
<dbReference type="PANTHER" id="PTHR30347">
    <property type="entry name" value="POTASSIUM CHANNEL RELATED"/>
    <property type="match status" value="1"/>
</dbReference>
<keyword evidence="11" id="KW-1185">Reference proteome</keyword>
<dbReference type="Pfam" id="PF21088">
    <property type="entry name" value="MS_channel_1st"/>
    <property type="match status" value="1"/>
</dbReference>
<dbReference type="Gene3D" id="2.30.30.60">
    <property type="match status" value="1"/>
</dbReference>
<comment type="similarity">
    <text evidence="2">Belongs to the MscS (TC 1.A.23) family.</text>
</comment>
<dbReference type="Gene3D" id="3.30.70.100">
    <property type="match status" value="1"/>
</dbReference>
<organism evidence="10 11">
    <name type="scientific">Comamonas brasiliensis</name>
    <dbReference type="NCBI Taxonomy" id="1812482"/>
    <lineage>
        <taxon>Bacteria</taxon>
        <taxon>Pseudomonadati</taxon>
        <taxon>Pseudomonadota</taxon>
        <taxon>Betaproteobacteria</taxon>
        <taxon>Burkholderiales</taxon>
        <taxon>Comamonadaceae</taxon>
        <taxon>Comamonas</taxon>
    </lineage>
</organism>
<dbReference type="InterPro" id="IPR052702">
    <property type="entry name" value="MscS-like_channel"/>
</dbReference>
<dbReference type="SUPFAM" id="SSF82689">
    <property type="entry name" value="Mechanosensitive channel protein MscS (YggB), C-terminal domain"/>
    <property type="match status" value="1"/>
</dbReference>
<evidence type="ECO:0008006" key="12">
    <source>
        <dbReference type="Google" id="ProtNLM"/>
    </source>
</evidence>
<evidence type="ECO:0000256" key="7">
    <source>
        <dbReference type="SAM" id="Phobius"/>
    </source>
</evidence>
<feature type="transmembrane region" description="Helical" evidence="7">
    <location>
        <begin position="97"/>
        <end position="125"/>
    </location>
</feature>
<evidence type="ECO:0000256" key="6">
    <source>
        <dbReference type="ARBA" id="ARBA00023136"/>
    </source>
</evidence>
<feature type="transmembrane region" description="Helical" evidence="7">
    <location>
        <begin position="174"/>
        <end position="192"/>
    </location>
</feature>
<accession>A0ABS5LPL6</accession>
<evidence type="ECO:0000256" key="2">
    <source>
        <dbReference type="ARBA" id="ARBA00008017"/>
    </source>
</evidence>
<keyword evidence="3" id="KW-1003">Cell membrane</keyword>
<evidence type="ECO:0000256" key="3">
    <source>
        <dbReference type="ARBA" id="ARBA00022475"/>
    </source>
</evidence>
<evidence type="ECO:0000256" key="5">
    <source>
        <dbReference type="ARBA" id="ARBA00022989"/>
    </source>
</evidence>
<evidence type="ECO:0000313" key="10">
    <source>
        <dbReference type="EMBL" id="MBS3018439.1"/>
    </source>
</evidence>
<dbReference type="InterPro" id="IPR049142">
    <property type="entry name" value="MS_channel_1st"/>
</dbReference>
<sequence length="353" mass="38586">MGHLCGFVCIQVGKYHASASLHQLLRNGCPEATGCPGHQDYLVFESIHDLKRLVATPALWQSLFLQPWAGTAIASSLTMSFAEIFQGEWWRTALQLVLLRVGDVTISVGSLLKLLLFMSLLFWLAGGMRRWLAGRLLGHFDVDEGTRIAIASVLRYLVLILGMVLILQNVGINLSALGVVAGAVGVGVGFGLQNIVSNFISGLIVMLERPIKVGDRIEVGSVQGVVREISARHTTLVNSDNVAILVPNQRFIVENVVNAAYLQEPVRLRVAVTLAADTDPLLLDRLLLELVHAHSQLLETPTPEILLSSADGSSRQFEFAVWFHPDNIAREQLASEIRLDLEMAFAAHGVRHA</sequence>
<protein>
    <recommendedName>
        <fullName evidence="12">Mechanosensitive ion channel</fullName>
    </recommendedName>
</protein>
<evidence type="ECO:0000313" key="11">
    <source>
        <dbReference type="Proteomes" id="UP001647436"/>
    </source>
</evidence>
<feature type="transmembrane region" description="Helical" evidence="7">
    <location>
        <begin position="65"/>
        <end position="85"/>
    </location>
</feature>
<proteinExistence type="inferred from homology"/>
<evidence type="ECO:0000256" key="1">
    <source>
        <dbReference type="ARBA" id="ARBA00004651"/>
    </source>
</evidence>
<dbReference type="Proteomes" id="UP001647436">
    <property type="component" value="Unassembled WGS sequence"/>
</dbReference>
<feature type="domain" description="Mechanosensitive ion channel MscS" evidence="8">
    <location>
        <begin position="194"/>
        <end position="259"/>
    </location>
</feature>
<dbReference type="SUPFAM" id="SSF50182">
    <property type="entry name" value="Sm-like ribonucleoproteins"/>
    <property type="match status" value="1"/>
</dbReference>
<dbReference type="SUPFAM" id="SSF82861">
    <property type="entry name" value="Mechanosensitive channel protein MscS (YggB), transmembrane region"/>
    <property type="match status" value="1"/>
</dbReference>
<dbReference type="InterPro" id="IPR006685">
    <property type="entry name" value="MscS_channel_2nd"/>
</dbReference>
<feature type="domain" description="Mechanosensitive ion channel transmembrane helices 2/3" evidence="9">
    <location>
        <begin position="153"/>
        <end position="193"/>
    </location>
</feature>
<dbReference type="InterPro" id="IPR011014">
    <property type="entry name" value="MscS_channel_TM-2"/>
</dbReference>
<evidence type="ECO:0000259" key="9">
    <source>
        <dbReference type="Pfam" id="PF21088"/>
    </source>
</evidence>
<dbReference type="InterPro" id="IPR010920">
    <property type="entry name" value="LSM_dom_sf"/>
</dbReference>
<feature type="transmembrane region" description="Helical" evidence="7">
    <location>
        <begin position="145"/>
        <end position="167"/>
    </location>
</feature>
<name>A0ABS5LPL6_9BURK</name>
<dbReference type="InterPro" id="IPR023408">
    <property type="entry name" value="MscS_beta-dom_sf"/>
</dbReference>
<evidence type="ECO:0000259" key="8">
    <source>
        <dbReference type="Pfam" id="PF00924"/>
    </source>
</evidence>
<keyword evidence="4 7" id="KW-0812">Transmembrane</keyword>
<evidence type="ECO:0000256" key="4">
    <source>
        <dbReference type="ARBA" id="ARBA00022692"/>
    </source>
</evidence>